<name>A0A0L1JJB5_9RHOB</name>
<evidence type="ECO:0000256" key="7">
    <source>
        <dbReference type="SAM" id="Coils"/>
    </source>
</evidence>
<gene>
    <name evidence="8" type="ORF">ATO11_20760</name>
</gene>
<dbReference type="Pfam" id="PF02534">
    <property type="entry name" value="T4SS-DNA_transf"/>
    <property type="match status" value="1"/>
</dbReference>
<dbReference type="AlphaFoldDB" id="A0A0L1JJB5"/>
<keyword evidence="7" id="KW-0175">Coiled coil</keyword>
<organism evidence="8 9">
    <name type="scientific">Pseudaestuariivita atlantica</name>
    <dbReference type="NCBI Taxonomy" id="1317121"/>
    <lineage>
        <taxon>Bacteria</taxon>
        <taxon>Pseudomonadati</taxon>
        <taxon>Pseudomonadota</taxon>
        <taxon>Alphaproteobacteria</taxon>
        <taxon>Rhodobacterales</taxon>
        <taxon>Paracoccaceae</taxon>
        <taxon>Pseudaestuariivita</taxon>
    </lineage>
</organism>
<evidence type="ECO:0000256" key="2">
    <source>
        <dbReference type="ARBA" id="ARBA00008806"/>
    </source>
</evidence>
<keyword evidence="3" id="KW-1003">Cell membrane</keyword>
<reference evidence="8 9" key="1">
    <citation type="journal article" date="2015" name="Int. J. Syst. Evol. Microbiol.">
        <title>Aestuariivita atlantica sp. nov., isolated from deep sea sediment of the Atlantic Ocean.</title>
        <authorList>
            <person name="Li G."/>
            <person name="Lai Q."/>
            <person name="Du Y."/>
            <person name="Liu X."/>
            <person name="Sun F."/>
            <person name="Shao Z."/>
        </authorList>
    </citation>
    <scope>NUCLEOTIDE SEQUENCE [LARGE SCALE GENOMIC DNA]</scope>
    <source>
        <strain evidence="8 9">22II-S11-z3</strain>
    </source>
</reference>
<evidence type="ECO:0000313" key="8">
    <source>
        <dbReference type="EMBL" id="KNG91802.1"/>
    </source>
</evidence>
<dbReference type="InterPro" id="IPR003688">
    <property type="entry name" value="TraG/VirD4"/>
</dbReference>
<comment type="subcellular location">
    <subcellularLocation>
        <location evidence="1">Cell membrane</location>
        <topology evidence="1">Multi-pass membrane protein</topology>
    </subcellularLocation>
</comment>
<evidence type="ECO:0000256" key="6">
    <source>
        <dbReference type="ARBA" id="ARBA00023136"/>
    </source>
</evidence>
<evidence type="ECO:0000256" key="1">
    <source>
        <dbReference type="ARBA" id="ARBA00004651"/>
    </source>
</evidence>
<dbReference type="STRING" id="1317121.ATO11_20760"/>
<comment type="caution">
    <text evidence="8">The sequence shown here is derived from an EMBL/GenBank/DDBJ whole genome shotgun (WGS) entry which is preliminary data.</text>
</comment>
<dbReference type="Proteomes" id="UP000036938">
    <property type="component" value="Unassembled WGS sequence"/>
</dbReference>
<keyword evidence="6" id="KW-0472">Membrane</keyword>
<dbReference type="InterPro" id="IPR051539">
    <property type="entry name" value="T4SS-coupling_protein"/>
</dbReference>
<accession>A0A0L1JJB5</accession>
<dbReference type="EMBL" id="AQQZ01000030">
    <property type="protein sequence ID" value="KNG91802.1"/>
    <property type="molecule type" value="Genomic_DNA"/>
</dbReference>
<keyword evidence="4" id="KW-0812">Transmembrane</keyword>
<evidence type="ECO:0000256" key="5">
    <source>
        <dbReference type="ARBA" id="ARBA00022989"/>
    </source>
</evidence>
<dbReference type="PANTHER" id="PTHR37937">
    <property type="entry name" value="CONJUGATIVE TRANSFER: DNA TRANSPORT"/>
    <property type="match status" value="1"/>
</dbReference>
<dbReference type="PANTHER" id="PTHR37937:SF1">
    <property type="entry name" value="CONJUGATIVE TRANSFER: DNA TRANSPORT"/>
    <property type="match status" value="1"/>
</dbReference>
<evidence type="ECO:0000313" key="9">
    <source>
        <dbReference type="Proteomes" id="UP000036938"/>
    </source>
</evidence>
<sequence>MKRGGATRFISGAWSVYQALESMEHNRRARQQEDMMLESMNEYRAVADYMRNPQASEILGAGRMANYQDVASANLFENLGLYIGGYAGQPIFYNGDRHALSYGRTRSGKGRDIILPVLATNAQDSLIVTDIKDAENAYASATARKALGHRVIALNPFNIAGLSSHRLNPCQNMLDVARGGYEMDGEDQQFIELFLPMTEKQKQADNAWALEGARDILRIRAKYLAYYRPSECNPAGLWHMVHGSREKIVSQYQEMIDCGDATIAEPAATYLDAYENIERQYGGYKTGLNRAVAPYAPNSVFAHETSVSDFDPANLKRERITVFAMLPTDKIEVGSQWLTLTVSMMMERIAAATGTIRTTVILDELANLPYMPIVPKALKLFAGKGVRMWGFCQGRHSLSDAGYKQETIREFEDQSGFLQLWEVEDMTLIKDIEGWSGKKGVTTRGANMGGGGGLQGSFSINETARPVMQTEDIRAVGEGQQLLKVAGCPHLIHAARVPWFNIPSVETRLRDVREITTGETNWKPERRKRVQALPAPQIEPETPEPDEDEMLAFAVAELDARDQQIAELKERLERRDQLAADLKDLLGGNNKGDQDG</sequence>
<dbReference type="RefSeq" id="WP_050532820.1">
    <property type="nucleotide sequence ID" value="NZ_AQQZ01000030.1"/>
</dbReference>
<dbReference type="InterPro" id="IPR027417">
    <property type="entry name" value="P-loop_NTPase"/>
</dbReference>
<evidence type="ECO:0000256" key="3">
    <source>
        <dbReference type="ARBA" id="ARBA00022475"/>
    </source>
</evidence>
<keyword evidence="5" id="KW-1133">Transmembrane helix</keyword>
<evidence type="ECO:0000256" key="4">
    <source>
        <dbReference type="ARBA" id="ARBA00022692"/>
    </source>
</evidence>
<comment type="similarity">
    <text evidence="2">Belongs to the VirD4/TraG family.</text>
</comment>
<dbReference type="OrthoDB" id="9759295at2"/>
<evidence type="ECO:0008006" key="10">
    <source>
        <dbReference type="Google" id="ProtNLM"/>
    </source>
</evidence>
<proteinExistence type="inferred from homology"/>
<protein>
    <recommendedName>
        <fullName evidence="10">Conjugal transfer protein TraG</fullName>
    </recommendedName>
</protein>
<dbReference type="GO" id="GO:0005886">
    <property type="term" value="C:plasma membrane"/>
    <property type="evidence" value="ECO:0007669"/>
    <property type="project" value="UniProtKB-SubCell"/>
</dbReference>
<feature type="coiled-coil region" evidence="7">
    <location>
        <begin position="551"/>
        <end position="585"/>
    </location>
</feature>
<dbReference type="Gene3D" id="3.40.50.300">
    <property type="entry name" value="P-loop containing nucleotide triphosphate hydrolases"/>
    <property type="match status" value="1"/>
</dbReference>
<dbReference type="SUPFAM" id="SSF52540">
    <property type="entry name" value="P-loop containing nucleoside triphosphate hydrolases"/>
    <property type="match status" value="1"/>
</dbReference>
<keyword evidence="9" id="KW-1185">Reference proteome</keyword>